<organism evidence="1 2">
    <name type="scientific">Nonomuraea mangrovi</name>
    <dbReference type="NCBI Taxonomy" id="2316207"/>
    <lineage>
        <taxon>Bacteria</taxon>
        <taxon>Bacillati</taxon>
        <taxon>Actinomycetota</taxon>
        <taxon>Actinomycetes</taxon>
        <taxon>Streptosporangiales</taxon>
        <taxon>Streptosporangiaceae</taxon>
        <taxon>Nonomuraea</taxon>
    </lineage>
</organism>
<reference evidence="2" key="1">
    <citation type="journal article" date="2019" name="Int. J. Syst. Evol. Microbiol.">
        <title>The Global Catalogue of Microorganisms (GCM) 10K type strain sequencing project: providing services to taxonomists for standard genome sequencing and annotation.</title>
        <authorList>
            <consortium name="The Broad Institute Genomics Platform"/>
            <consortium name="The Broad Institute Genome Sequencing Center for Infectious Disease"/>
            <person name="Wu L."/>
            <person name="Ma J."/>
        </authorList>
    </citation>
    <scope>NUCLEOTIDE SEQUENCE [LARGE SCALE GENOMIC DNA]</scope>
    <source>
        <strain evidence="2">ICMP 6774ER</strain>
    </source>
</reference>
<evidence type="ECO:0000313" key="1">
    <source>
        <dbReference type="EMBL" id="MFD1935092.1"/>
    </source>
</evidence>
<keyword evidence="2" id="KW-1185">Reference proteome</keyword>
<name>A0ABW4T189_9ACTN</name>
<sequence>VNLSKPSSSYNSAKPAEMGSLLLSTRIAELKPENIPTRATIVDCVDDTRFLVHEKSGSRAKGGADVGRHHTTAVLTLRRGSWYVTSYILKEAGTC</sequence>
<dbReference type="Proteomes" id="UP001597368">
    <property type="component" value="Unassembled WGS sequence"/>
</dbReference>
<dbReference type="RefSeq" id="WP_379575212.1">
    <property type="nucleotide sequence ID" value="NZ_JBHUFV010000039.1"/>
</dbReference>
<accession>A0ABW4T189</accession>
<proteinExistence type="predicted"/>
<gene>
    <name evidence="1" type="ORF">ACFSKW_26815</name>
</gene>
<protein>
    <submittedName>
        <fullName evidence="1">Uncharacterized protein</fullName>
    </submittedName>
</protein>
<comment type="caution">
    <text evidence="1">The sequence shown here is derived from an EMBL/GenBank/DDBJ whole genome shotgun (WGS) entry which is preliminary data.</text>
</comment>
<dbReference type="EMBL" id="JBHUFV010000039">
    <property type="protein sequence ID" value="MFD1935092.1"/>
    <property type="molecule type" value="Genomic_DNA"/>
</dbReference>
<evidence type="ECO:0000313" key="2">
    <source>
        <dbReference type="Proteomes" id="UP001597368"/>
    </source>
</evidence>
<feature type="non-terminal residue" evidence="1">
    <location>
        <position position="1"/>
    </location>
</feature>